<keyword evidence="7 9" id="KW-0472">Membrane</keyword>
<comment type="similarity">
    <text evidence="2">Belongs to the amino acid-polyamine-organocation (APC) superfamily. YAT (TC 2.A.3.10) family.</text>
</comment>
<dbReference type="InterPro" id="IPR050524">
    <property type="entry name" value="APC_YAT"/>
</dbReference>
<feature type="domain" description="Amino acid permease/ SLC12A" evidence="10">
    <location>
        <begin position="30"/>
        <end position="491"/>
    </location>
</feature>
<feature type="transmembrane region" description="Helical" evidence="9">
    <location>
        <begin position="112"/>
        <end position="134"/>
    </location>
</feature>
<reference evidence="11 12" key="1">
    <citation type="journal article" date="2016" name="Proc. Natl. Acad. Sci. U.S.A.">
        <title>Comparative genomics of biotechnologically important yeasts.</title>
        <authorList>
            <person name="Riley R."/>
            <person name="Haridas S."/>
            <person name="Wolfe K.H."/>
            <person name="Lopes M.R."/>
            <person name="Hittinger C.T."/>
            <person name="Goeker M."/>
            <person name="Salamov A.A."/>
            <person name="Wisecaver J.H."/>
            <person name="Long T.M."/>
            <person name="Calvey C.H."/>
            <person name="Aerts A.L."/>
            <person name="Barry K.W."/>
            <person name="Choi C."/>
            <person name="Clum A."/>
            <person name="Coughlan A.Y."/>
            <person name="Deshpande S."/>
            <person name="Douglass A.P."/>
            <person name="Hanson S.J."/>
            <person name="Klenk H.-P."/>
            <person name="LaButti K.M."/>
            <person name="Lapidus A."/>
            <person name="Lindquist E.A."/>
            <person name="Lipzen A.M."/>
            <person name="Meier-Kolthoff J.P."/>
            <person name="Ohm R.A."/>
            <person name="Otillar R.P."/>
            <person name="Pangilinan J.L."/>
            <person name="Peng Y."/>
            <person name="Rokas A."/>
            <person name="Rosa C.A."/>
            <person name="Scheuner C."/>
            <person name="Sibirny A.A."/>
            <person name="Slot J.C."/>
            <person name="Stielow J.B."/>
            <person name="Sun H."/>
            <person name="Kurtzman C.P."/>
            <person name="Blackwell M."/>
            <person name="Grigoriev I.V."/>
            <person name="Jeffries T.W."/>
        </authorList>
    </citation>
    <scope>NUCLEOTIDE SEQUENCE [LARGE SCALE GENOMIC DNA]</scope>
    <source>
        <strain evidence="11 12">DSM 6958</strain>
    </source>
</reference>
<dbReference type="EMBL" id="KV454411">
    <property type="protein sequence ID" value="ODQ64626.1"/>
    <property type="molecule type" value="Genomic_DNA"/>
</dbReference>
<keyword evidence="12" id="KW-1185">Reference proteome</keyword>
<dbReference type="STRING" id="857566.A0A1E3PGR2"/>
<dbReference type="OrthoDB" id="3900342at2759"/>
<feature type="transmembrane region" description="Helical" evidence="9">
    <location>
        <begin position="140"/>
        <end position="162"/>
    </location>
</feature>
<gene>
    <name evidence="11" type="ORF">NADFUDRAFT_71070</name>
</gene>
<evidence type="ECO:0000256" key="2">
    <source>
        <dbReference type="ARBA" id="ARBA00006983"/>
    </source>
</evidence>
<evidence type="ECO:0000256" key="3">
    <source>
        <dbReference type="ARBA" id="ARBA00022448"/>
    </source>
</evidence>
<dbReference type="InterPro" id="IPR004840">
    <property type="entry name" value="Amino_acid_permease_CS"/>
</dbReference>
<evidence type="ECO:0000256" key="8">
    <source>
        <dbReference type="SAM" id="MobiDB-lite"/>
    </source>
</evidence>
<feature type="transmembrane region" description="Helical" evidence="9">
    <location>
        <begin position="58"/>
        <end position="78"/>
    </location>
</feature>
<dbReference type="GO" id="GO:0016020">
    <property type="term" value="C:membrane"/>
    <property type="evidence" value="ECO:0007669"/>
    <property type="project" value="UniProtKB-SubCell"/>
</dbReference>
<feature type="compositionally biased region" description="Polar residues" evidence="8">
    <location>
        <begin position="9"/>
        <end position="20"/>
    </location>
</feature>
<evidence type="ECO:0000256" key="4">
    <source>
        <dbReference type="ARBA" id="ARBA00022692"/>
    </source>
</evidence>
<feature type="transmembrane region" description="Helical" evidence="9">
    <location>
        <begin position="174"/>
        <end position="192"/>
    </location>
</feature>
<evidence type="ECO:0000313" key="12">
    <source>
        <dbReference type="Proteomes" id="UP000095009"/>
    </source>
</evidence>
<dbReference type="PANTHER" id="PTHR43341:SF36">
    <property type="entry name" value="PROLINE-SPECIFIC PERMEASE"/>
    <property type="match status" value="1"/>
</dbReference>
<feature type="region of interest" description="Disordered" evidence="8">
    <location>
        <begin position="1"/>
        <end position="21"/>
    </location>
</feature>
<keyword evidence="5" id="KW-0029">Amino-acid transport</keyword>
<keyword evidence="4 9" id="KW-0812">Transmembrane</keyword>
<feature type="transmembrane region" description="Helical" evidence="9">
    <location>
        <begin position="390"/>
        <end position="411"/>
    </location>
</feature>
<dbReference type="PIRSF" id="PIRSF006060">
    <property type="entry name" value="AA_transporter"/>
    <property type="match status" value="1"/>
</dbReference>
<evidence type="ECO:0000313" key="11">
    <source>
        <dbReference type="EMBL" id="ODQ64626.1"/>
    </source>
</evidence>
<dbReference type="Gene3D" id="1.20.1740.10">
    <property type="entry name" value="Amino acid/polyamine transporter I"/>
    <property type="match status" value="1"/>
</dbReference>
<evidence type="ECO:0000256" key="5">
    <source>
        <dbReference type="ARBA" id="ARBA00022970"/>
    </source>
</evidence>
<feature type="transmembrane region" description="Helical" evidence="9">
    <location>
        <begin position="463"/>
        <end position="482"/>
    </location>
</feature>
<dbReference type="Proteomes" id="UP000095009">
    <property type="component" value="Unassembled WGS sequence"/>
</dbReference>
<evidence type="ECO:0000256" key="6">
    <source>
        <dbReference type="ARBA" id="ARBA00022989"/>
    </source>
</evidence>
<name>A0A1E3PGR2_9ASCO</name>
<protein>
    <recommendedName>
        <fullName evidence="10">Amino acid permease/ SLC12A domain-containing protein</fullName>
    </recommendedName>
</protein>
<evidence type="ECO:0000256" key="9">
    <source>
        <dbReference type="SAM" id="Phobius"/>
    </source>
</evidence>
<dbReference type="PANTHER" id="PTHR43341">
    <property type="entry name" value="AMINO ACID PERMEASE"/>
    <property type="match status" value="1"/>
</dbReference>
<proteinExistence type="inferred from homology"/>
<comment type="subcellular location">
    <subcellularLocation>
        <location evidence="1">Membrane</location>
        <topology evidence="1">Multi-pass membrane protein</topology>
    </subcellularLocation>
</comment>
<dbReference type="Pfam" id="PF00324">
    <property type="entry name" value="AA_permease"/>
    <property type="match status" value="1"/>
</dbReference>
<dbReference type="InterPro" id="IPR004841">
    <property type="entry name" value="AA-permease/SLC12A_dom"/>
</dbReference>
<dbReference type="FunFam" id="1.20.1740.10:FF:000006">
    <property type="entry name" value="General amino acid permease"/>
    <property type="match status" value="1"/>
</dbReference>
<evidence type="ECO:0000256" key="7">
    <source>
        <dbReference type="ARBA" id="ARBA00023136"/>
    </source>
</evidence>
<feature type="transmembrane region" description="Helical" evidence="9">
    <location>
        <begin position="33"/>
        <end position="52"/>
    </location>
</feature>
<sequence>MLDSMFPVPSSSLQDSGNGENTRRALKSRHVQLIALGGCIGTGLFVGSGTILAHSGPASLLLAYIVMSFVIWTIMNVLGEMTTYLPLTGASAPMYINRFADKSLAFATSWNYWYAFAILVPTEITACGIIIQYWTKNVNIAVWITIVLVVCVLLNVFAVKLFGETEFWFASIKIIAIMGLIIVGVVIFFGGTPTHDRLGFRYWKGDDAFKEYLVLGAGGRFTGFWNALVRSGFSFILSPELITISAGETEAPRRNIPKAVSRFIYRLVFFYIIGSLVITVIVSSFDPRLNSGAHDASASPFVIGIQNAGIPILNHIINGVVLTSAWSSANCFLYSGSRTLYSAACIGEAPKIFSTCNRWGVPYVSVLTTSAIACLAYLNVSSGPGRVFTWLTNISTVSGFISWVAVLIAYLRFRKALIYSNLLDNLPFRTALQPYNTYIVLAFISILALTNGFNVFVGGHFNASDFVAAYVTIPIFLVLYFGHKIYTKNWKWLIPIKSIDLITGLDEVERLDSECPERAPRNIIEKIWFWIA</sequence>
<dbReference type="PROSITE" id="PS00218">
    <property type="entry name" value="AMINO_ACID_PERMEASE_1"/>
    <property type="match status" value="1"/>
</dbReference>
<organism evidence="11 12">
    <name type="scientific">Nadsonia fulvescens var. elongata DSM 6958</name>
    <dbReference type="NCBI Taxonomy" id="857566"/>
    <lineage>
        <taxon>Eukaryota</taxon>
        <taxon>Fungi</taxon>
        <taxon>Dikarya</taxon>
        <taxon>Ascomycota</taxon>
        <taxon>Saccharomycotina</taxon>
        <taxon>Dipodascomycetes</taxon>
        <taxon>Dipodascales</taxon>
        <taxon>Dipodascales incertae sedis</taxon>
        <taxon>Nadsonia</taxon>
    </lineage>
</organism>
<feature type="transmembrane region" description="Helical" evidence="9">
    <location>
        <begin position="263"/>
        <end position="285"/>
    </location>
</feature>
<keyword evidence="3" id="KW-0813">Transport</keyword>
<feature type="transmembrane region" description="Helical" evidence="9">
    <location>
        <begin position="438"/>
        <end position="457"/>
    </location>
</feature>
<feature type="transmembrane region" description="Helical" evidence="9">
    <location>
        <begin position="360"/>
        <end position="378"/>
    </location>
</feature>
<dbReference type="GO" id="GO:0015171">
    <property type="term" value="F:amino acid transmembrane transporter activity"/>
    <property type="evidence" value="ECO:0007669"/>
    <property type="project" value="TreeGrafter"/>
</dbReference>
<dbReference type="AlphaFoldDB" id="A0A1E3PGR2"/>
<keyword evidence="6 9" id="KW-1133">Transmembrane helix</keyword>
<evidence type="ECO:0000259" key="10">
    <source>
        <dbReference type="Pfam" id="PF00324"/>
    </source>
</evidence>
<accession>A0A1E3PGR2</accession>
<evidence type="ECO:0000256" key="1">
    <source>
        <dbReference type="ARBA" id="ARBA00004141"/>
    </source>
</evidence>